<keyword evidence="8 9" id="KW-0131">Cell cycle</keyword>
<dbReference type="EMBL" id="PCGW01000005">
    <property type="protein sequence ID" value="PHO21037.1"/>
    <property type="molecule type" value="Genomic_DNA"/>
</dbReference>
<dbReference type="InterPro" id="IPR026579">
    <property type="entry name" value="FtsQ"/>
</dbReference>
<dbReference type="InterPro" id="IPR045335">
    <property type="entry name" value="FtsQ_C_sf"/>
</dbReference>
<comment type="subunit">
    <text evidence="9">Part of a complex composed of FtsB, FtsL and FtsQ.</text>
</comment>
<evidence type="ECO:0000256" key="1">
    <source>
        <dbReference type="ARBA" id="ARBA00004370"/>
    </source>
</evidence>
<evidence type="ECO:0000256" key="8">
    <source>
        <dbReference type="ARBA" id="ARBA00023306"/>
    </source>
</evidence>
<keyword evidence="7 9" id="KW-0472">Membrane</keyword>
<accession>A0A142G1E9</accession>
<evidence type="ECO:0000313" key="13">
    <source>
        <dbReference type="EMBL" id="TYA39565.1"/>
    </source>
</evidence>
<dbReference type="Gene3D" id="3.10.20.310">
    <property type="entry name" value="membrane protein fhac"/>
    <property type="match status" value="1"/>
</dbReference>
<comment type="subcellular location">
    <subcellularLocation>
        <location evidence="9">Cell inner membrane</location>
        <topology evidence="9">Single-pass type II membrane protein</topology>
    </subcellularLocation>
    <subcellularLocation>
        <location evidence="1">Membrane</location>
    </subcellularLocation>
    <text evidence="9">Localizes to the division septum.</text>
</comment>
<evidence type="ECO:0000256" key="9">
    <source>
        <dbReference type="HAMAP-Rule" id="MF_00911"/>
    </source>
</evidence>
<dbReference type="EMBL" id="VSED01000004">
    <property type="protein sequence ID" value="TYA39565.1"/>
    <property type="molecule type" value="Genomic_DNA"/>
</dbReference>
<evidence type="ECO:0000256" key="3">
    <source>
        <dbReference type="ARBA" id="ARBA00022519"/>
    </source>
</evidence>
<evidence type="ECO:0000313" key="12">
    <source>
        <dbReference type="EMBL" id="PHO21037.1"/>
    </source>
</evidence>
<keyword evidence="15" id="KW-1185">Reference proteome</keyword>
<evidence type="ECO:0000256" key="6">
    <source>
        <dbReference type="ARBA" id="ARBA00022989"/>
    </source>
</evidence>
<feature type="transmembrane region" description="Helical" evidence="9">
    <location>
        <begin position="21"/>
        <end position="40"/>
    </location>
</feature>
<feature type="domain" description="POTRA" evidence="10">
    <location>
        <begin position="54"/>
        <end position="124"/>
    </location>
</feature>
<dbReference type="GO" id="GO:0032153">
    <property type="term" value="C:cell division site"/>
    <property type="evidence" value="ECO:0007669"/>
    <property type="project" value="UniProtKB-UniRule"/>
</dbReference>
<dbReference type="Proteomes" id="UP000072236">
    <property type="component" value="Chromosome"/>
</dbReference>
<evidence type="ECO:0000313" key="16">
    <source>
        <dbReference type="Proteomes" id="UP000323012"/>
    </source>
</evidence>
<dbReference type="InterPro" id="IPR013685">
    <property type="entry name" value="POTRA_FtsQ_type"/>
</dbReference>
<keyword evidence="4 9" id="KW-0132">Cell division</keyword>
<dbReference type="Pfam" id="PF08478">
    <property type="entry name" value="POTRA_1"/>
    <property type="match status" value="1"/>
</dbReference>
<dbReference type="GO" id="GO:0090529">
    <property type="term" value="P:cell septum assembly"/>
    <property type="evidence" value="ECO:0007669"/>
    <property type="project" value="InterPro"/>
</dbReference>
<dbReference type="AlphaFoldDB" id="A0A142G1E9"/>
<keyword evidence="5 9" id="KW-0812">Transmembrane</keyword>
<dbReference type="Gene3D" id="3.40.50.11690">
    <property type="entry name" value="Cell division protein FtsQ/DivIB"/>
    <property type="match status" value="1"/>
</dbReference>
<dbReference type="PANTHER" id="PTHR35851:SF1">
    <property type="entry name" value="CELL DIVISION PROTEIN FTSQ"/>
    <property type="match status" value="1"/>
</dbReference>
<reference evidence="13 16" key="3">
    <citation type="submission" date="2019-08" db="EMBL/GenBank/DDBJ databases">
        <title>Whole genome sequencing of Aggregatibacter actinomycetemcomitans cultured from blood stream infections in Denmark reveals a novel phylogenetic lineage expressing serotype a membrane O polysaccharide.</title>
        <authorList>
            <person name="Nedergaard S."/>
            <person name="Kobel C.M."/>
            <person name="Nielsen M.B."/>
            <person name="Moeller R.T."/>
            <person name="Jensen A.B."/>
            <person name="Noerskov-Lauritsen N."/>
        </authorList>
    </citation>
    <scope>NUCLEOTIDE SEQUENCE [LARGE SCALE GENOMIC DNA]</scope>
    <source>
        <strain evidence="13 16">PN_563</strain>
    </source>
</reference>
<dbReference type="HAMAP" id="MF_00911">
    <property type="entry name" value="FtsQ_subfam"/>
    <property type="match status" value="1"/>
</dbReference>
<dbReference type="Pfam" id="PF03799">
    <property type="entry name" value="FtsQ_DivIB_C"/>
    <property type="match status" value="1"/>
</dbReference>
<evidence type="ECO:0000313" key="11">
    <source>
        <dbReference type="EMBL" id="AMQ94479.1"/>
    </source>
</evidence>
<comment type="function">
    <text evidence="9">Essential cell division protein. May link together the upstream cell division proteins, which are predominantly cytoplasmic, with the downstream cell division proteins, which are predominantly periplasmic. May control correct divisome assembly.</text>
</comment>
<gene>
    <name evidence="9" type="primary">ftsQ</name>
    <name evidence="11" type="ORF">ACT75_08070</name>
    <name evidence="12" type="ORF">CQR80_03940</name>
    <name evidence="13" type="ORF">FXB79_02425</name>
</gene>
<dbReference type="SMR" id="A0A142G1E9"/>
<dbReference type="OrthoDB" id="9790370at2"/>
<sequence>MNLLKRKTPQNIRYGEPKSKVFVQIKLLLVLLCVGILFYSCSNWQNFLEKLDSRPISAFALVGTPNFTDDADVREALLKMGELKGFFGQDADLIREQIETMPWIKGAVVRKMWPNRLSIWVTEYQPVAIWNETEFLSKDGVVFQLPMNKLKEQHLPRLSGPDFQSEKVLDAWNRIYADLKQKGLTLKAVAIDARGAWQVVLDNDVVLKLGRGEWKTKLDRFVTIYPQIEVPENKKLSYVDLRYASGASVGMVDLN</sequence>
<dbReference type="KEGG" id="aact:ACT75_08070"/>
<dbReference type="EMBL" id="CP012959">
    <property type="protein sequence ID" value="AMQ94479.1"/>
    <property type="molecule type" value="Genomic_DNA"/>
</dbReference>
<evidence type="ECO:0000256" key="5">
    <source>
        <dbReference type="ARBA" id="ARBA00022692"/>
    </source>
</evidence>
<name>A0A142G1E9_AGGAC</name>
<proteinExistence type="inferred from homology"/>
<evidence type="ECO:0000256" key="7">
    <source>
        <dbReference type="ARBA" id="ARBA00023136"/>
    </source>
</evidence>
<comment type="similarity">
    <text evidence="9">Belongs to the FtsQ/DivIB family. FtsQ subfamily.</text>
</comment>
<reference evidence="12 15" key="2">
    <citation type="submission" date="2017-10" db="EMBL/GenBank/DDBJ databases">
        <title>Draft genome sequences of Aggregatibacter actinomycetemcomitans strains 310a and 310b.</title>
        <authorList>
            <person name="May A.C."/>
            <person name="Ohta H."/>
            <person name="Maeda H."/>
            <person name="Kokeguchi S."/>
            <person name="Cugini C."/>
        </authorList>
    </citation>
    <scope>NUCLEOTIDE SEQUENCE [LARGE SCALE GENOMIC DNA]</scope>
    <source>
        <strain evidence="12 15">310b</strain>
    </source>
</reference>
<evidence type="ECO:0000313" key="15">
    <source>
        <dbReference type="Proteomes" id="UP000226080"/>
    </source>
</evidence>
<evidence type="ECO:0000259" key="10">
    <source>
        <dbReference type="PROSITE" id="PS51779"/>
    </source>
</evidence>
<evidence type="ECO:0000256" key="4">
    <source>
        <dbReference type="ARBA" id="ARBA00022618"/>
    </source>
</evidence>
<keyword evidence="6 9" id="KW-1133">Transmembrane helix</keyword>
<evidence type="ECO:0000313" key="14">
    <source>
        <dbReference type="Proteomes" id="UP000072236"/>
    </source>
</evidence>
<dbReference type="GO" id="GO:0005886">
    <property type="term" value="C:plasma membrane"/>
    <property type="evidence" value="ECO:0007669"/>
    <property type="project" value="UniProtKB-SubCell"/>
</dbReference>
<dbReference type="PROSITE" id="PS51779">
    <property type="entry name" value="POTRA"/>
    <property type="match status" value="1"/>
</dbReference>
<evidence type="ECO:0000256" key="2">
    <source>
        <dbReference type="ARBA" id="ARBA00022475"/>
    </source>
</evidence>
<dbReference type="InterPro" id="IPR034746">
    <property type="entry name" value="POTRA"/>
</dbReference>
<keyword evidence="2 9" id="KW-1003">Cell membrane</keyword>
<organism evidence="13 16">
    <name type="scientific">Aggregatibacter actinomycetemcomitans</name>
    <name type="common">Actinobacillus actinomycetemcomitans</name>
    <name type="synonym">Haemophilus actinomycetemcomitans</name>
    <dbReference type="NCBI Taxonomy" id="714"/>
    <lineage>
        <taxon>Bacteria</taxon>
        <taxon>Pseudomonadati</taxon>
        <taxon>Pseudomonadota</taxon>
        <taxon>Gammaproteobacteria</taxon>
        <taxon>Pasteurellales</taxon>
        <taxon>Pasteurellaceae</taxon>
        <taxon>Aggregatibacter</taxon>
    </lineage>
</organism>
<dbReference type="Proteomes" id="UP000226080">
    <property type="component" value="Unassembled WGS sequence"/>
</dbReference>
<dbReference type="RefSeq" id="WP_005539064.1">
    <property type="nucleotide sequence ID" value="NZ_CP012959.1"/>
</dbReference>
<reference evidence="11 14" key="1">
    <citation type="submission" date="2015-10" db="EMBL/GenBank/DDBJ databases">
        <title>Tn-seq of a polymicrobial infection.</title>
        <authorList>
            <person name="Stacy A."/>
            <person name="Rumbaugh K.P."/>
            <person name="Whiteley M."/>
        </authorList>
    </citation>
    <scope>NUCLEOTIDE SEQUENCE [LARGE SCALE GENOMIC DNA]</scope>
    <source>
        <strain evidence="11 14">624</strain>
    </source>
</reference>
<dbReference type="GO" id="GO:0043093">
    <property type="term" value="P:FtsZ-dependent cytokinesis"/>
    <property type="evidence" value="ECO:0007669"/>
    <property type="project" value="UniProtKB-UniRule"/>
</dbReference>
<protein>
    <recommendedName>
        <fullName evidence="9">Cell division protein FtsQ</fullName>
    </recommendedName>
</protein>
<dbReference type="InterPro" id="IPR005548">
    <property type="entry name" value="Cell_div_FtsQ/DivIB_C"/>
</dbReference>
<dbReference type="PANTHER" id="PTHR35851">
    <property type="entry name" value="CELL DIVISION PROTEIN FTSQ"/>
    <property type="match status" value="1"/>
</dbReference>
<keyword evidence="3 9" id="KW-0997">Cell inner membrane</keyword>
<dbReference type="Proteomes" id="UP000323012">
    <property type="component" value="Unassembled WGS sequence"/>
</dbReference>